<dbReference type="PANTHER" id="PTHR43156:SF2">
    <property type="entry name" value="STAGE II SPORULATION PROTEIN E"/>
    <property type="match status" value="1"/>
</dbReference>
<protein>
    <submittedName>
        <fullName evidence="4">Guanylate cyclase</fullName>
    </submittedName>
</protein>
<feature type="compositionally biased region" description="Polar residues" evidence="2">
    <location>
        <begin position="1"/>
        <end position="13"/>
    </location>
</feature>
<evidence type="ECO:0000256" key="2">
    <source>
        <dbReference type="SAM" id="MobiDB-lite"/>
    </source>
</evidence>
<keyword evidence="1" id="KW-0378">Hydrolase</keyword>
<dbReference type="SMART" id="SM00331">
    <property type="entry name" value="PP2C_SIG"/>
    <property type="match status" value="1"/>
</dbReference>
<dbReference type="SUPFAM" id="SSF81606">
    <property type="entry name" value="PP2C-like"/>
    <property type="match status" value="1"/>
</dbReference>
<dbReference type="InterPro" id="IPR052016">
    <property type="entry name" value="Bact_Sigma-Reg"/>
</dbReference>
<name>A0A2W4UH08_9CYAN</name>
<proteinExistence type="predicted"/>
<reference evidence="5" key="1">
    <citation type="submission" date="2018-04" db="EMBL/GenBank/DDBJ databases">
        <authorList>
            <person name="Cornet L."/>
        </authorList>
    </citation>
    <scope>NUCLEOTIDE SEQUENCE [LARGE SCALE GENOMIC DNA]</scope>
</reference>
<dbReference type="Proteomes" id="UP000249354">
    <property type="component" value="Unassembled WGS sequence"/>
</dbReference>
<sequence>MQSRSAQPLNSPSEGPGRAVAPGIAASSSPLPDAIRPDPLPSGSPPGHKMAGVNNTSVYALKELVSRLQREQFKIQDLLSSLGFALRSLNNLNQFLELIPMMASRVTDASGGALVMCQPNGELRLEHLHCLGTADCGDVRMALEMATRQVTASLMAANKVEGEPAALTNAAMVSLDRQTCRYLGPGFQIFGTAIIVQNVERGRLYVFSEEGDYTWSETRQKLVRLVADQTAVAVENNELTRELRHKERLDRELELGAEIQAQLLPRQCPTIEGVDLAARCKTATQVGGDYYDFIPTSYEQLRNPDSPASQEQPWNFAIGDVMGKGVPAGLMMTMLRGMLRAEVLNDHSPGELLQHLNWVMRTDLESSNRFVTLFCAQYDPRTQVLSYGNAAHNPPLLWQAATSKVTRLDADGMLLGLDMDTHYQENQLQLQPGDTVIYYTDGFTEAAGNSGQRFDEDKLIESFNWACRNLSSAQEILDYLFKTLQRFVGTDRAAEDDTTLVVMRVTQPAEFQQLSCQIL</sequence>
<dbReference type="Pfam" id="PF07228">
    <property type="entry name" value="SpoIIE"/>
    <property type="match status" value="1"/>
</dbReference>
<evidence type="ECO:0000313" key="4">
    <source>
        <dbReference type="EMBL" id="PZO16069.1"/>
    </source>
</evidence>
<dbReference type="Gene3D" id="3.60.40.10">
    <property type="entry name" value="PPM-type phosphatase domain"/>
    <property type="match status" value="1"/>
</dbReference>
<feature type="region of interest" description="Disordered" evidence="2">
    <location>
        <begin position="1"/>
        <end position="51"/>
    </location>
</feature>
<comment type="caution">
    <text evidence="4">The sequence shown here is derived from an EMBL/GenBank/DDBJ whole genome shotgun (WGS) entry which is preliminary data.</text>
</comment>
<evidence type="ECO:0000313" key="5">
    <source>
        <dbReference type="Proteomes" id="UP000249354"/>
    </source>
</evidence>
<reference evidence="4 5" key="2">
    <citation type="submission" date="2018-06" db="EMBL/GenBank/DDBJ databases">
        <title>Metagenomic assembly of (sub)arctic Cyanobacteria and their associated microbiome from non-axenic cultures.</title>
        <authorList>
            <person name="Baurain D."/>
        </authorList>
    </citation>
    <scope>NUCLEOTIDE SEQUENCE [LARGE SCALE GENOMIC DNA]</scope>
    <source>
        <strain evidence="4">ULC129bin1</strain>
    </source>
</reference>
<dbReference type="PANTHER" id="PTHR43156">
    <property type="entry name" value="STAGE II SPORULATION PROTEIN E-RELATED"/>
    <property type="match status" value="1"/>
</dbReference>
<dbReference type="GO" id="GO:0016791">
    <property type="term" value="F:phosphatase activity"/>
    <property type="evidence" value="ECO:0007669"/>
    <property type="project" value="TreeGrafter"/>
</dbReference>
<accession>A0A2W4UH08</accession>
<dbReference type="AlphaFoldDB" id="A0A2W4UH08"/>
<evidence type="ECO:0000259" key="3">
    <source>
        <dbReference type="SMART" id="SM00331"/>
    </source>
</evidence>
<organism evidence="4 5">
    <name type="scientific">Leptolyngbya foveolarum</name>
    <dbReference type="NCBI Taxonomy" id="47253"/>
    <lineage>
        <taxon>Bacteria</taxon>
        <taxon>Bacillati</taxon>
        <taxon>Cyanobacteriota</taxon>
        <taxon>Cyanophyceae</taxon>
        <taxon>Leptolyngbyales</taxon>
        <taxon>Leptolyngbyaceae</taxon>
        <taxon>Leptolyngbya group</taxon>
        <taxon>Leptolyngbya</taxon>
    </lineage>
</organism>
<evidence type="ECO:0000256" key="1">
    <source>
        <dbReference type="ARBA" id="ARBA00022801"/>
    </source>
</evidence>
<dbReference type="InterPro" id="IPR029016">
    <property type="entry name" value="GAF-like_dom_sf"/>
</dbReference>
<dbReference type="Gene3D" id="3.30.450.40">
    <property type="match status" value="1"/>
</dbReference>
<dbReference type="EMBL" id="QBMC01000084">
    <property type="protein sequence ID" value="PZO16069.1"/>
    <property type="molecule type" value="Genomic_DNA"/>
</dbReference>
<feature type="domain" description="PPM-type phosphatase" evidence="3">
    <location>
        <begin position="271"/>
        <end position="505"/>
    </location>
</feature>
<dbReference type="InterPro" id="IPR001932">
    <property type="entry name" value="PPM-type_phosphatase-like_dom"/>
</dbReference>
<dbReference type="SUPFAM" id="SSF55781">
    <property type="entry name" value="GAF domain-like"/>
    <property type="match status" value="1"/>
</dbReference>
<gene>
    <name evidence="4" type="ORF">DCF25_12785</name>
</gene>
<dbReference type="InterPro" id="IPR036457">
    <property type="entry name" value="PPM-type-like_dom_sf"/>
</dbReference>